<name>A0A166NR40_9AGAM</name>
<feature type="compositionally biased region" description="Basic and acidic residues" evidence="1">
    <location>
        <begin position="35"/>
        <end position="78"/>
    </location>
</feature>
<reference evidence="2 3" key="1">
    <citation type="journal article" date="2016" name="Mol. Biol. Evol.">
        <title>Comparative Genomics of Early-Diverging Mushroom-Forming Fungi Provides Insights into the Origins of Lignocellulose Decay Capabilities.</title>
        <authorList>
            <person name="Nagy L.G."/>
            <person name="Riley R."/>
            <person name="Tritt A."/>
            <person name="Adam C."/>
            <person name="Daum C."/>
            <person name="Floudas D."/>
            <person name="Sun H."/>
            <person name="Yadav J.S."/>
            <person name="Pangilinan J."/>
            <person name="Larsson K.H."/>
            <person name="Matsuura K."/>
            <person name="Barry K."/>
            <person name="Labutti K."/>
            <person name="Kuo R."/>
            <person name="Ohm R.A."/>
            <person name="Bhattacharya S.S."/>
            <person name="Shirouzu T."/>
            <person name="Yoshinaga Y."/>
            <person name="Martin F.M."/>
            <person name="Grigoriev I.V."/>
            <person name="Hibbett D.S."/>
        </authorList>
    </citation>
    <scope>NUCLEOTIDE SEQUENCE [LARGE SCALE GENOMIC DNA]</scope>
    <source>
        <strain evidence="2 3">CBS 109695</strain>
    </source>
</reference>
<proteinExistence type="predicted"/>
<keyword evidence="3" id="KW-1185">Reference proteome</keyword>
<evidence type="ECO:0000313" key="2">
    <source>
        <dbReference type="EMBL" id="KZP25293.1"/>
    </source>
</evidence>
<feature type="region of interest" description="Disordered" evidence="1">
    <location>
        <begin position="1"/>
        <end position="78"/>
    </location>
</feature>
<gene>
    <name evidence="2" type="ORF">FIBSPDRAFT_855828</name>
</gene>
<dbReference type="OrthoDB" id="2685280at2759"/>
<protein>
    <submittedName>
        <fullName evidence="2">Uncharacterized protein</fullName>
    </submittedName>
</protein>
<organism evidence="2 3">
    <name type="scientific">Athelia psychrophila</name>
    <dbReference type="NCBI Taxonomy" id="1759441"/>
    <lineage>
        <taxon>Eukaryota</taxon>
        <taxon>Fungi</taxon>
        <taxon>Dikarya</taxon>
        <taxon>Basidiomycota</taxon>
        <taxon>Agaricomycotina</taxon>
        <taxon>Agaricomycetes</taxon>
        <taxon>Agaricomycetidae</taxon>
        <taxon>Atheliales</taxon>
        <taxon>Atheliaceae</taxon>
        <taxon>Athelia</taxon>
    </lineage>
</organism>
<accession>A0A166NR40</accession>
<dbReference type="AlphaFoldDB" id="A0A166NR40"/>
<evidence type="ECO:0000256" key="1">
    <source>
        <dbReference type="SAM" id="MobiDB-lite"/>
    </source>
</evidence>
<evidence type="ECO:0000313" key="3">
    <source>
        <dbReference type="Proteomes" id="UP000076532"/>
    </source>
</evidence>
<sequence length="281" mass="31007">MEGVAPATPESSGTPPILGVHSSPIPAPGNWAKPKTREEKRAEMQAKWNVQREKEKEEQHARDAAYEAEGERRRKVSEARRIELQRAAEGKKQADLEASTLALQRRERIQEQNEERRKAEWDRLQTIQTQQEQEHRREQEAIMKATPTIAYVPSIVTPGAARQELESLVAAHSPPSEQTATEASGVPITQAASATPLKAGQLESVLAARVQNLKERAGDYSSYLPSHFGVGRAPGQERVLGHVAYAQLALAKSRGVSLDRRHGAVKIIERFPASKELGSEA</sequence>
<dbReference type="Proteomes" id="UP000076532">
    <property type="component" value="Unassembled WGS sequence"/>
</dbReference>
<dbReference type="EMBL" id="KV417521">
    <property type="protein sequence ID" value="KZP25293.1"/>
    <property type="molecule type" value="Genomic_DNA"/>
</dbReference>